<organism evidence="3">
    <name type="scientific">Laccaria bicolor (strain S238N-H82 / ATCC MYA-4686)</name>
    <name type="common">Bicoloured deceiver</name>
    <name type="synonym">Laccaria laccata var. bicolor</name>
    <dbReference type="NCBI Taxonomy" id="486041"/>
    <lineage>
        <taxon>Eukaryota</taxon>
        <taxon>Fungi</taxon>
        <taxon>Dikarya</taxon>
        <taxon>Basidiomycota</taxon>
        <taxon>Agaricomycotina</taxon>
        <taxon>Agaricomycetes</taxon>
        <taxon>Agaricomycetidae</taxon>
        <taxon>Agaricales</taxon>
        <taxon>Agaricineae</taxon>
        <taxon>Hydnangiaceae</taxon>
        <taxon>Laccaria</taxon>
    </lineage>
</organism>
<dbReference type="EMBL" id="DS547113">
    <property type="protein sequence ID" value="EDR05391.1"/>
    <property type="molecule type" value="Genomic_DNA"/>
</dbReference>
<feature type="region of interest" description="Disordered" evidence="1">
    <location>
        <begin position="126"/>
        <end position="155"/>
    </location>
</feature>
<name>B0DJE5_LACBS</name>
<dbReference type="OrthoDB" id="6511194at2759"/>
<feature type="compositionally biased region" description="Acidic residues" evidence="1">
    <location>
        <begin position="66"/>
        <end position="82"/>
    </location>
</feature>
<dbReference type="GO" id="GO:0003676">
    <property type="term" value="F:nucleic acid binding"/>
    <property type="evidence" value="ECO:0007669"/>
    <property type="project" value="InterPro"/>
</dbReference>
<dbReference type="Proteomes" id="UP000001194">
    <property type="component" value="Unassembled WGS sequence"/>
</dbReference>
<gene>
    <name evidence="2" type="ORF">LACBIDRAFT_329839</name>
</gene>
<dbReference type="RefSeq" id="XP_001883949.1">
    <property type="nucleotide sequence ID" value="XM_001883914.1"/>
</dbReference>
<dbReference type="GeneID" id="6079699"/>
<evidence type="ECO:0000313" key="2">
    <source>
        <dbReference type="EMBL" id="EDR05391.1"/>
    </source>
</evidence>
<feature type="compositionally biased region" description="Polar residues" evidence="1">
    <location>
        <begin position="180"/>
        <end position="194"/>
    </location>
</feature>
<keyword evidence="3" id="KW-1185">Reference proteome</keyword>
<sequence>MGKKKQKKNITGLRNQPKTASHVKDNVTVATAPAHPVTHADVDDQSDNDEGWDPHVRLDSNRPCWDSDDEEKDSEDEADVEDEVIEAGEDGWRSESLQVGLMVLAIEIGDDPRDEDWIPEAVRRKHKARMAQARPRPTFYQKGPDVGSKSDRTQRRYTDLLKGQQTLENLGFVKAEPRTRSNARASETDSTPSEDSAGVKVKVEDKSPLISPCSLASSLPTSELEDGVCVRQETPDPPVLEFDVEIRQESLTPPPLHFAESRSPSVRIREESVTPPPLFFNRPTRKRKASGSLESEDSEDEMMSNPLGDNSGEQQRVEDLRGEESADAWEEELDETLIPNAEIQDWATLRTQIKTDLKKKHKSMTLSQINQLMLLRNFANLCLKGFGRVKASFEIARQWHEKDESNIYFARRIRALARHYQIFEQLPKERRGGSKNARSLLKEEVVRTVSRTWLTEQPIGSITLNKFRHALNDIILLSVGMTPSKPLCERTARRWLVKLGWTRTVLRKGVYMDGHERADVVEYREKVFLPKMKEFERRMARYEGPELKRVEPNLLPGERGNDHKSTAWLKDGQQILQKKGRGRLIHISDWVEEVNRRLVVRNSDGIVIKEARKIIYPGSNGDPYWDCEQLIEQVKTKAIPIFEEAHPGCQALFIFDQSSAHAALPPDALKAFEMNKSNGGKQRRQKDTIIPDTNPSPEFRGKVQKMTTETGKQKGLQQTLEERGFNVTGKRAKCSPVCPWENNDCCMARILSKQDDFTNQVSMLETLIKEAGHECIFLPKFHCELNPIEMYWGWVKYRYRQVQKKTFEDAKQAALAALDSCPVDVIRRFINRSWRFMDANRVPLSGKAAAWAVRKQKGHRTISQSAMMHLDAIVRPT</sequence>
<accession>B0DJE5</accession>
<protein>
    <submittedName>
        <fullName evidence="2">Predicted protein</fullName>
    </submittedName>
</protein>
<feature type="region of interest" description="Disordered" evidence="1">
    <location>
        <begin position="173"/>
        <end position="226"/>
    </location>
</feature>
<dbReference type="InParanoid" id="B0DJE5"/>
<reference evidence="2 3" key="1">
    <citation type="journal article" date="2008" name="Nature">
        <title>The genome of Laccaria bicolor provides insights into mycorrhizal symbiosis.</title>
        <authorList>
            <person name="Martin F."/>
            <person name="Aerts A."/>
            <person name="Ahren D."/>
            <person name="Brun A."/>
            <person name="Danchin E.G.J."/>
            <person name="Duchaussoy F."/>
            <person name="Gibon J."/>
            <person name="Kohler A."/>
            <person name="Lindquist E."/>
            <person name="Pereda V."/>
            <person name="Salamov A."/>
            <person name="Shapiro H.J."/>
            <person name="Wuyts J."/>
            <person name="Blaudez D."/>
            <person name="Buee M."/>
            <person name="Brokstein P."/>
            <person name="Canbaeck B."/>
            <person name="Cohen D."/>
            <person name="Courty P.E."/>
            <person name="Coutinho P.M."/>
            <person name="Delaruelle C."/>
            <person name="Detter J.C."/>
            <person name="Deveau A."/>
            <person name="DiFazio S."/>
            <person name="Duplessis S."/>
            <person name="Fraissinet-Tachet L."/>
            <person name="Lucic E."/>
            <person name="Frey-Klett P."/>
            <person name="Fourrey C."/>
            <person name="Feussner I."/>
            <person name="Gay G."/>
            <person name="Grimwood J."/>
            <person name="Hoegger P.J."/>
            <person name="Jain P."/>
            <person name="Kilaru S."/>
            <person name="Labbe J."/>
            <person name="Lin Y.C."/>
            <person name="Legue V."/>
            <person name="Le Tacon F."/>
            <person name="Marmeisse R."/>
            <person name="Melayah D."/>
            <person name="Montanini B."/>
            <person name="Muratet M."/>
            <person name="Nehls U."/>
            <person name="Niculita-Hirzel H."/>
            <person name="Oudot-Le Secq M.P."/>
            <person name="Peter M."/>
            <person name="Quesneville H."/>
            <person name="Rajashekar B."/>
            <person name="Reich M."/>
            <person name="Rouhier N."/>
            <person name="Schmutz J."/>
            <person name="Yin T."/>
            <person name="Chalot M."/>
            <person name="Henrissat B."/>
            <person name="Kuees U."/>
            <person name="Lucas S."/>
            <person name="Van de Peer Y."/>
            <person name="Podila G.K."/>
            <person name="Polle A."/>
            <person name="Pukkila P.J."/>
            <person name="Richardson P.M."/>
            <person name="Rouze P."/>
            <person name="Sanders I.R."/>
            <person name="Stajich J.E."/>
            <person name="Tunlid A."/>
            <person name="Tuskan G."/>
            <person name="Grigoriev I.V."/>
        </authorList>
    </citation>
    <scope>NUCLEOTIDE SEQUENCE [LARGE SCALE GENOMIC DNA]</scope>
    <source>
        <strain evidence="3">S238N-H82 / ATCC MYA-4686</strain>
    </source>
</reference>
<dbReference type="KEGG" id="lbc:LACBIDRAFT_329839"/>
<dbReference type="Gene3D" id="3.30.420.10">
    <property type="entry name" value="Ribonuclease H-like superfamily/Ribonuclease H"/>
    <property type="match status" value="1"/>
</dbReference>
<dbReference type="PANTHER" id="PTHR35871">
    <property type="entry name" value="EXPRESSED PROTEIN"/>
    <property type="match status" value="1"/>
</dbReference>
<proteinExistence type="predicted"/>
<dbReference type="PANTHER" id="PTHR35871:SF1">
    <property type="entry name" value="CXC1-LIKE CYSTEINE CLUSTER ASSOCIATED WITH KDZ TRANSPOSASES DOMAIN-CONTAINING PROTEIN"/>
    <property type="match status" value="1"/>
</dbReference>
<evidence type="ECO:0000256" key="1">
    <source>
        <dbReference type="SAM" id="MobiDB-lite"/>
    </source>
</evidence>
<evidence type="ECO:0000313" key="3">
    <source>
        <dbReference type="Proteomes" id="UP000001194"/>
    </source>
</evidence>
<dbReference type="InterPro" id="IPR036397">
    <property type="entry name" value="RNaseH_sf"/>
</dbReference>
<feature type="region of interest" description="Disordered" evidence="1">
    <location>
        <begin position="677"/>
        <end position="700"/>
    </location>
</feature>
<dbReference type="AlphaFoldDB" id="B0DJE5"/>
<feature type="region of interest" description="Disordered" evidence="1">
    <location>
        <begin position="274"/>
        <end position="315"/>
    </location>
</feature>
<dbReference type="HOGENOM" id="CLU_005726_6_2_1"/>
<feature type="region of interest" description="Disordered" evidence="1">
    <location>
        <begin position="1"/>
        <end position="82"/>
    </location>
</feature>